<dbReference type="GO" id="GO:0004364">
    <property type="term" value="F:glutathione transferase activity"/>
    <property type="evidence" value="ECO:0007669"/>
    <property type="project" value="TreeGrafter"/>
</dbReference>
<dbReference type="InterPro" id="IPR014440">
    <property type="entry name" value="HCCAis_GSTk"/>
</dbReference>
<dbReference type="Pfam" id="PF01323">
    <property type="entry name" value="DSBA"/>
    <property type="match status" value="1"/>
</dbReference>
<dbReference type="InterPro" id="IPR036249">
    <property type="entry name" value="Thioredoxin-like_sf"/>
</dbReference>
<name>A0A1M5NTZ3_9RHOB</name>
<feature type="active site" description="Nucleophile" evidence="2">
    <location>
        <position position="12"/>
    </location>
</feature>
<dbReference type="GO" id="GO:0006749">
    <property type="term" value="P:glutathione metabolic process"/>
    <property type="evidence" value="ECO:0007669"/>
    <property type="project" value="TreeGrafter"/>
</dbReference>
<dbReference type="EC" id="5.99.1.4" evidence="1"/>
<sequence length="212" mass="23136">MVTLDYVYSAHSAYAYLGSRKLAEICAANDVTLVHRPVLLSPVVEAQGSLPFAARTQAHVDYFFGRDIERWAEFREVPIINYRPTYHDADYRVATGMLTAAGPTGAEVDALAHAMLEAHWEDDVDLSDVSALKDIAARVGSDGDALVEAAQSADVLDAIEANISWAIKNAVFGSPTYVVVGDPFYGQDRLELVERAVKQPFAPPNWTNPPVD</sequence>
<reference evidence="4 5" key="1">
    <citation type="submission" date="2016-11" db="EMBL/GenBank/DDBJ databases">
        <authorList>
            <person name="Jaros S."/>
            <person name="Januszkiewicz K."/>
            <person name="Wedrychowicz H."/>
        </authorList>
    </citation>
    <scope>NUCLEOTIDE SEQUENCE [LARGE SCALE GENOMIC DNA]</scope>
    <source>
        <strain evidence="4 5">DSM 28715</strain>
    </source>
</reference>
<dbReference type="PIRSF" id="PIRSF006386">
    <property type="entry name" value="HCCAis_GSTk"/>
    <property type="match status" value="1"/>
</dbReference>
<dbReference type="PANTHER" id="PTHR42943">
    <property type="entry name" value="GLUTATHIONE S-TRANSFERASE KAPPA"/>
    <property type="match status" value="1"/>
</dbReference>
<protein>
    <recommendedName>
        <fullName evidence="1">2-hydroxychromene-2-carboxylate isomerase</fullName>
        <ecNumber evidence="1">5.99.1.4</ecNumber>
    </recommendedName>
</protein>
<feature type="domain" description="DSBA-like thioredoxin" evidence="3">
    <location>
        <begin position="3"/>
        <end position="197"/>
    </location>
</feature>
<dbReference type="PANTHER" id="PTHR42943:SF2">
    <property type="entry name" value="GLUTATHIONE S-TRANSFERASE KAPPA 1"/>
    <property type="match status" value="1"/>
</dbReference>
<proteinExistence type="inferred from homology"/>
<dbReference type="GO" id="GO:0018845">
    <property type="term" value="F:2-hydroxychromene-2-carboxylate isomerase activity"/>
    <property type="evidence" value="ECO:0007669"/>
    <property type="project" value="UniProtKB-UniRule"/>
</dbReference>
<accession>A0A1M5NTZ3</accession>
<dbReference type="Proteomes" id="UP000184074">
    <property type="component" value="Unassembled WGS sequence"/>
</dbReference>
<comment type="similarity">
    <text evidence="1">Belongs to the GST superfamily. NadH family.</text>
</comment>
<evidence type="ECO:0000259" key="3">
    <source>
        <dbReference type="Pfam" id="PF01323"/>
    </source>
</evidence>
<dbReference type="InterPro" id="IPR051924">
    <property type="entry name" value="GST_Kappa/NadH"/>
</dbReference>
<organism evidence="4 5">
    <name type="scientific">Cognatiyoonia sediminum</name>
    <dbReference type="NCBI Taxonomy" id="1508389"/>
    <lineage>
        <taxon>Bacteria</taxon>
        <taxon>Pseudomonadati</taxon>
        <taxon>Pseudomonadota</taxon>
        <taxon>Alphaproteobacteria</taxon>
        <taxon>Rhodobacterales</taxon>
        <taxon>Paracoccaceae</taxon>
        <taxon>Cognatiyoonia</taxon>
    </lineage>
</organism>
<evidence type="ECO:0000313" key="4">
    <source>
        <dbReference type="EMBL" id="SHG92413.1"/>
    </source>
</evidence>
<gene>
    <name evidence="4" type="ORF">SAMN05444003_1570</name>
</gene>
<dbReference type="Gene3D" id="3.40.30.10">
    <property type="entry name" value="Glutaredoxin"/>
    <property type="match status" value="1"/>
</dbReference>
<evidence type="ECO:0000313" key="5">
    <source>
        <dbReference type="Proteomes" id="UP000184074"/>
    </source>
</evidence>
<dbReference type="GO" id="GO:0004602">
    <property type="term" value="F:glutathione peroxidase activity"/>
    <property type="evidence" value="ECO:0007669"/>
    <property type="project" value="TreeGrafter"/>
</dbReference>
<dbReference type="EMBL" id="FQXB01000001">
    <property type="protein sequence ID" value="SHG92413.1"/>
    <property type="molecule type" value="Genomic_DNA"/>
</dbReference>
<dbReference type="RefSeq" id="WP_072900239.1">
    <property type="nucleotide sequence ID" value="NZ_FQXB01000001.1"/>
</dbReference>
<dbReference type="OrthoDB" id="5244108at2"/>
<keyword evidence="5" id="KW-1185">Reference proteome</keyword>
<evidence type="ECO:0000256" key="1">
    <source>
        <dbReference type="PIRNR" id="PIRNR006386"/>
    </source>
</evidence>
<dbReference type="InterPro" id="IPR001853">
    <property type="entry name" value="DSBA-like_thioredoxin_dom"/>
</dbReference>
<comment type="catalytic activity">
    <reaction evidence="1">
        <text>2-hydroxychromene-2-carboxylate = (3E)-4-(2-hydroxyphenyl)-2-oxobut-3-enoate</text>
        <dbReference type="Rhea" id="RHEA:27401"/>
        <dbReference type="ChEBI" id="CHEBI:59350"/>
        <dbReference type="ChEBI" id="CHEBI:59353"/>
        <dbReference type="EC" id="5.99.1.4"/>
    </reaction>
</comment>
<keyword evidence="1 4" id="KW-0413">Isomerase</keyword>
<dbReference type="AlphaFoldDB" id="A0A1M5NTZ3"/>
<evidence type="ECO:0000256" key="2">
    <source>
        <dbReference type="PIRSR" id="PIRSR006386-1"/>
    </source>
</evidence>
<dbReference type="SUPFAM" id="SSF52833">
    <property type="entry name" value="Thioredoxin-like"/>
    <property type="match status" value="1"/>
</dbReference>